<evidence type="ECO:0000256" key="4">
    <source>
        <dbReference type="ARBA" id="ARBA00023125"/>
    </source>
</evidence>
<reference evidence="7" key="1">
    <citation type="submission" date="2019-04" db="EMBL/GenBank/DDBJ databases">
        <title>Evolution of Biomass-Degrading Anaerobic Consortia Revealed by Metagenomics.</title>
        <authorList>
            <person name="Peng X."/>
        </authorList>
    </citation>
    <scope>NUCLEOTIDE SEQUENCE</scope>
    <source>
        <strain evidence="7">SIG311</strain>
    </source>
</reference>
<dbReference type="GO" id="GO:0004803">
    <property type="term" value="F:transposase activity"/>
    <property type="evidence" value="ECO:0007669"/>
    <property type="project" value="UniProtKB-UniRule"/>
</dbReference>
<organism evidence="7 8">
    <name type="scientific">Pseudobutyrivibrio ruminis</name>
    <dbReference type="NCBI Taxonomy" id="46206"/>
    <lineage>
        <taxon>Bacteria</taxon>
        <taxon>Bacillati</taxon>
        <taxon>Bacillota</taxon>
        <taxon>Clostridia</taxon>
        <taxon>Lachnospirales</taxon>
        <taxon>Lachnospiraceae</taxon>
        <taxon>Pseudobutyrivibrio</taxon>
    </lineage>
</organism>
<dbReference type="NCBIfam" id="NF033543">
    <property type="entry name" value="transpos_IS256"/>
    <property type="match status" value="1"/>
</dbReference>
<comment type="function">
    <text evidence="1 6">Required for the transposition of the insertion element.</text>
</comment>
<dbReference type="Pfam" id="PF00872">
    <property type="entry name" value="Transposase_mut"/>
    <property type="match status" value="1"/>
</dbReference>
<protein>
    <recommendedName>
        <fullName evidence="6">Mutator family transposase</fullName>
    </recommendedName>
</protein>
<dbReference type="PANTHER" id="PTHR33217:SF7">
    <property type="entry name" value="TRANSPOSASE FOR INSERTION SEQUENCE ELEMENT IS1081"/>
    <property type="match status" value="1"/>
</dbReference>
<dbReference type="AlphaFoldDB" id="A0A927YNM4"/>
<keyword evidence="3 6" id="KW-0815">Transposition</keyword>
<gene>
    <name evidence="7" type="ORF">E7272_14270</name>
</gene>
<comment type="caution">
    <text evidence="7">The sequence shown here is derived from an EMBL/GenBank/DDBJ whole genome shotgun (WGS) entry which is preliminary data.</text>
</comment>
<dbReference type="PANTHER" id="PTHR33217">
    <property type="entry name" value="TRANSPOSASE FOR INSERTION SEQUENCE ELEMENT IS1081"/>
    <property type="match status" value="1"/>
</dbReference>
<keyword evidence="6" id="KW-0814">Transposable element</keyword>
<proteinExistence type="inferred from homology"/>
<evidence type="ECO:0000313" key="8">
    <source>
        <dbReference type="Proteomes" id="UP000766246"/>
    </source>
</evidence>
<dbReference type="Proteomes" id="UP000766246">
    <property type="component" value="Unassembled WGS sequence"/>
</dbReference>
<dbReference type="GO" id="GO:0003677">
    <property type="term" value="F:DNA binding"/>
    <property type="evidence" value="ECO:0007669"/>
    <property type="project" value="UniProtKB-UniRule"/>
</dbReference>
<keyword evidence="4 6" id="KW-0238">DNA-binding</keyword>
<evidence type="ECO:0000256" key="5">
    <source>
        <dbReference type="ARBA" id="ARBA00023172"/>
    </source>
</evidence>
<dbReference type="GO" id="GO:0006313">
    <property type="term" value="P:DNA transposition"/>
    <property type="evidence" value="ECO:0007669"/>
    <property type="project" value="UniProtKB-UniRule"/>
</dbReference>
<sequence>MAQLNITLNQEEILQLLSADRDEAFKSLLQNSLNSILKAESTAQLKAEPYERTEAREGSRNGFRERQLSTRIGTITLSVPKHRDGEPFSTLIFDNYSRSEAALIACMAEMVVEGVSTRKVSNVIETLCGTSYSKSTVSEACKELDKTVDEFRNRKLDDSYPFLTVDATYFKARENHRVISKAFMVAYGTNSTGLREIIGFGVYKCESFETWKAFLQSLKDRGLKDVLMITSDAHEGLKQALNKVFPDSPWQRCQFHFAKNISEQAPKKYQAGLRSELNQMFNCETIEDARRKCDEIIADYQDIAEASMKCLDEGFESAMTVMTLPKRLRLYFRTSNHLERINKELKRRSRVIGVFPNEDSIIRLMGSVLIELNDLRSSHQSIFTSKGYQKLLNSDTPKKLVTIAIEQRNMLAA</sequence>
<comment type="similarity">
    <text evidence="2 6">Belongs to the transposase mutator family.</text>
</comment>
<evidence type="ECO:0000256" key="2">
    <source>
        <dbReference type="ARBA" id="ARBA00010961"/>
    </source>
</evidence>
<accession>A0A927YNM4</accession>
<evidence type="ECO:0000256" key="1">
    <source>
        <dbReference type="ARBA" id="ARBA00002190"/>
    </source>
</evidence>
<evidence type="ECO:0000313" key="7">
    <source>
        <dbReference type="EMBL" id="MBE5920984.1"/>
    </source>
</evidence>
<name>A0A927YNM4_9FIRM</name>
<dbReference type="EMBL" id="SVER01000069">
    <property type="protein sequence ID" value="MBE5920984.1"/>
    <property type="molecule type" value="Genomic_DNA"/>
</dbReference>
<evidence type="ECO:0000256" key="3">
    <source>
        <dbReference type="ARBA" id="ARBA00022578"/>
    </source>
</evidence>
<keyword evidence="5 6" id="KW-0233">DNA recombination</keyword>
<evidence type="ECO:0000256" key="6">
    <source>
        <dbReference type="RuleBase" id="RU365089"/>
    </source>
</evidence>
<dbReference type="PROSITE" id="PS01007">
    <property type="entry name" value="TRANSPOSASE_MUTATOR"/>
    <property type="match status" value="1"/>
</dbReference>
<dbReference type="InterPro" id="IPR001207">
    <property type="entry name" value="Transposase_mutator"/>
</dbReference>